<evidence type="ECO:0000313" key="2">
    <source>
        <dbReference type="Proteomes" id="UP000013996"/>
    </source>
</evidence>
<reference evidence="1 2" key="1">
    <citation type="submission" date="2013-04" db="EMBL/GenBank/DDBJ databases">
        <authorList>
            <person name="Harkins D.M."/>
            <person name="Durkin A.S."/>
            <person name="Brinkac L.M."/>
            <person name="Haft D.H."/>
            <person name="Selengut J.D."/>
            <person name="Sanka R."/>
            <person name="DePew J."/>
            <person name="Purushe J."/>
            <person name="Hartskeerl R.A."/>
            <person name="Ahmed A."/>
            <person name="van der Linden H."/>
            <person name="Goris M.G.A."/>
            <person name="Vinetz J.M."/>
            <person name="Sutton G.G."/>
            <person name="Nierman W.C."/>
            <person name="Fouts D.E."/>
        </authorList>
    </citation>
    <scope>NUCLEOTIDE SEQUENCE [LARGE SCALE GENOMIC DNA]</scope>
    <source>
        <strain evidence="1 2">Sao Paulo</strain>
    </source>
</reference>
<comment type="caution">
    <text evidence="1">The sequence shown here is derived from an EMBL/GenBank/DDBJ whole genome shotgun (WGS) entry which is preliminary data.</text>
</comment>
<protein>
    <submittedName>
        <fullName evidence="1">Uncharacterized protein</fullName>
    </submittedName>
</protein>
<dbReference type="Proteomes" id="UP000013996">
    <property type="component" value="Unassembled WGS sequence"/>
</dbReference>
<sequence>MPKERRVYPKNPIHLPAGMDIHGWVQTKKEQYPNRLRVYDLDSNSYKIQYFRRELTSIGSFISCAAYLRQTNTKSIEMLEMISNVNYADYHKSIIPRGGELGPMNERERTEILLPCIEEFLIAPQSKE</sequence>
<dbReference type="AlphaFoldDB" id="A0A5E8HE19"/>
<organism evidence="1 2">
    <name type="scientific">Leptospira yanagawae serovar Saopaulo str. Sao Paulo = ATCC 700523</name>
    <dbReference type="NCBI Taxonomy" id="1249483"/>
    <lineage>
        <taxon>Bacteria</taxon>
        <taxon>Pseudomonadati</taxon>
        <taxon>Spirochaetota</taxon>
        <taxon>Spirochaetia</taxon>
        <taxon>Leptospirales</taxon>
        <taxon>Leptospiraceae</taxon>
        <taxon>Leptospira</taxon>
    </lineage>
</organism>
<dbReference type="EMBL" id="AOGX02000015">
    <property type="protein sequence ID" value="EOQ89484.1"/>
    <property type="molecule type" value="Genomic_DNA"/>
</dbReference>
<dbReference type="STRING" id="1249483.LEP1GSC202_1826"/>
<accession>A0A5E8HE19</accession>
<gene>
    <name evidence="1" type="ORF">LEP1GSC202_1826</name>
</gene>
<proteinExistence type="predicted"/>
<dbReference type="OrthoDB" id="330074at2"/>
<evidence type="ECO:0000313" key="1">
    <source>
        <dbReference type="EMBL" id="EOQ89484.1"/>
    </source>
</evidence>
<name>A0A5E8HE19_9LEPT</name>